<name>A0A9X0W8N4_9GAMM</name>
<gene>
    <name evidence="2" type="ORF">CKO42_10855</name>
</gene>
<keyword evidence="3" id="KW-1185">Reference proteome</keyword>
<dbReference type="Proteomes" id="UP001138768">
    <property type="component" value="Unassembled WGS sequence"/>
</dbReference>
<proteinExistence type="predicted"/>
<comment type="caution">
    <text evidence="2">The sequence shown here is derived from an EMBL/GenBank/DDBJ whole genome shotgun (WGS) entry which is preliminary data.</text>
</comment>
<evidence type="ECO:0000256" key="1">
    <source>
        <dbReference type="SAM" id="MobiDB-lite"/>
    </source>
</evidence>
<sequence>MSPERTAQFPNPDLAPRLVLYPIAGGGVALEWSLDPALIQQARMAFAALQPVAKLCHRRADGEGGRLAEAVFADLSSLSTGYARFEAPVVGPLQAELGFEGQRDGGWLLLARSNRLDAVPEPRGLEPRTADAGVAQVDAQVDASSDALAIAQAPAISVPREPVSEAPRRPAGLASTGAPLSDSAADLQALNRHSMLTSSPSVSAAQAPASALGSAPAPTSALAGALVKGNAEQPLAGSVAAEQVDVAAALTLDRGSPGSAQDWSGLLPATRFPDLSLAALSERPELRGSPFPLVRVAPATSDAADDLKSRTAGDLGSDSTPDSSPDPVPDPFIETNSVQVLLDQALPNRQDVAPSETRVSRGSGPLSPYPSREGAVIRGELHVFGSAAPGSLLDLGGHPFRVGPGGRFSFRVALDDDELLAALLARLPRLPVDERES</sequence>
<protein>
    <submittedName>
        <fullName evidence="2">Uncharacterized protein</fullName>
    </submittedName>
</protein>
<organism evidence="2 3">
    <name type="scientific">Lamprobacter modestohalophilus</name>
    <dbReference type="NCBI Taxonomy" id="1064514"/>
    <lineage>
        <taxon>Bacteria</taxon>
        <taxon>Pseudomonadati</taxon>
        <taxon>Pseudomonadota</taxon>
        <taxon>Gammaproteobacteria</taxon>
        <taxon>Chromatiales</taxon>
        <taxon>Chromatiaceae</taxon>
        <taxon>Lamprobacter</taxon>
    </lineage>
</organism>
<accession>A0A9X0W8N4</accession>
<evidence type="ECO:0000313" key="3">
    <source>
        <dbReference type="Proteomes" id="UP001138768"/>
    </source>
</evidence>
<dbReference type="AlphaFoldDB" id="A0A9X0W8N4"/>
<dbReference type="EMBL" id="NRRY01000015">
    <property type="protein sequence ID" value="MBK1618921.1"/>
    <property type="molecule type" value="Genomic_DNA"/>
</dbReference>
<feature type="region of interest" description="Disordered" evidence="1">
    <location>
        <begin position="347"/>
        <end position="370"/>
    </location>
</feature>
<feature type="region of interest" description="Disordered" evidence="1">
    <location>
        <begin position="300"/>
        <end position="333"/>
    </location>
</feature>
<dbReference type="RefSeq" id="WP_200243527.1">
    <property type="nucleotide sequence ID" value="NZ_NRRY01000015.1"/>
</dbReference>
<reference evidence="2 3" key="1">
    <citation type="journal article" date="2020" name="Microorganisms">
        <title>Osmotic Adaptation and Compatible Solute Biosynthesis of Phototrophic Bacteria as Revealed from Genome Analyses.</title>
        <authorList>
            <person name="Imhoff J.F."/>
            <person name="Rahn T."/>
            <person name="Kunzel S."/>
            <person name="Keller A."/>
            <person name="Neulinger S.C."/>
        </authorList>
    </citation>
    <scope>NUCLEOTIDE SEQUENCE [LARGE SCALE GENOMIC DNA]</scope>
    <source>
        <strain evidence="2 3">DSM 25653</strain>
    </source>
</reference>
<feature type="region of interest" description="Disordered" evidence="1">
    <location>
        <begin position="159"/>
        <end position="180"/>
    </location>
</feature>
<evidence type="ECO:0000313" key="2">
    <source>
        <dbReference type="EMBL" id="MBK1618921.1"/>
    </source>
</evidence>